<dbReference type="InterPro" id="IPR057247">
    <property type="entry name" value="CARBOXYPEPT_ZN_2"/>
</dbReference>
<dbReference type="PANTHER" id="PTHR11705">
    <property type="entry name" value="PROTEASE FAMILY M14 CARBOXYPEPTIDASE A,B"/>
    <property type="match status" value="1"/>
</dbReference>
<proteinExistence type="inferred from homology"/>
<evidence type="ECO:0000256" key="2">
    <source>
        <dbReference type="ARBA" id="ARBA00005988"/>
    </source>
</evidence>
<evidence type="ECO:0000259" key="9">
    <source>
        <dbReference type="PROSITE" id="PS52035"/>
    </source>
</evidence>
<dbReference type="SMART" id="SM00631">
    <property type="entry name" value="Zn_pept"/>
    <property type="match status" value="1"/>
</dbReference>
<keyword evidence="4" id="KW-0479">Metal-binding</keyword>
<keyword evidence="5" id="KW-0378">Hydrolase</keyword>
<dbReference type="RefSeq" id="WP_119759447.1">
    <property type="nucleotide sequence ID" value="NZ_QYUM01000002.1"/>
</dbReference>
<name>A0A418WPJ0_9SPHN</name>
<feature type="active site" description="Proton donor/acceptor" evidence="8">
    <location>
        <position position="310"/>
    </location>
</feature>
<keyword evidence="3" id="KW-0645">Protease</keyword>
<dbReference type="PROSITE" id="PS52035">
    <property type="entry name" value="PEPTIDASE_M14"/>
    <property type="match status" value="1"/>
</dbReference>
<dbReference type="GO" id="GO:0004181">
    <property type="term" value="F:metallocarboxypeptidase activity"/>
    <property type="evidence" value="ECO:0007669"/>
    <property type="project" value="InterPro"/>
</dbReference>
<feature type="domain" description="Peptidase M14" evidence="9">
    <location>
        <begin position="1"/>
        <end position="345"/>
    </location>
</feature>
<dbReference type="InterPro" id="IPR000834">
    <property type="entry name" value="Peptidase_M14"/>
</dbReference>
<accession>A0A418WPJ0</accession>
<reference evidence="10 11" key="1">
    <citation type="submission" date="2018-09" db="EMBL/GenBank/DDBJ databases">
        <authorList>
            <person name="Zhu H."/>
        </authorList>
    </citation>
    <scope>NUCLEOTIDE SEQUENCE [LARGE SCALE GENOMIC DNA]</scope>
    <source>
        <strain evidence="10 11">K2R01-6</strain>
    </source>
</reference>
<evidence type="ECO:0000313" key="11">
    <source>
        <dbReference type="Proteomes" id="UP000286100"/>
    </source>
</evidence>
<dbReference type="PRINTS" id="PR00765">
    <property type="entry name" value="CRBOXYPTASEA"/>
</dbReference>
<dbReference type="Gene3D" id="3.40.630.10">
    <property type="entry name" value="Zn peptidases"/>
    <property type="match status" value="1"/>
</dbReference>
<evidence type="ECO:0000313" key="10">
    <source>
        <dbReference type="EMBL" id="RJF93168.1"/>
    </source>
</evidence>
<dbReference type="OrthoDB" id="6221272at2"/>
<evidence type="ECO:0000256" key="7">
    <source>
        <dbReference type="ARBA" id="ARBA00023049"/>
    </source>
</evidence>
<evidence type="ECO:0000256" key="6">
    <source>
        <dbReference type="ARBA" id="ARBA00022833"/>
    </source>
</evidence>
<dbReference type="GO" id="GO:0008270">
    <property type="term" value="F:zinc ion binding"/>
    <property type="evidence" value="ECO:0007669"/>
    <property type="project" value="InterPro"/>
</dbReference>
<dbReference type="Proteomes" id="UP000286100">
    <property type="component" value="Unassembled WGS sequence"/>
</dbReference>
<evidence type="ECO:0000256" key="8">
    <source>
        <dbReference type="PROSITE-ProRule" id="PRU01379"/>
    </source>
</evidence>
<dbReference type="AlphaFoldDB" id="A0A418WPJ0"/>
<evidence type="ECO:0000256" key="5">
    <source>
        <dbReference type="ARBA" id="ARBA00022801"/>
    </source>
</evidence>
<keyword evidence="6" id="KW-0862">Zinc</keyword>
<evidence type="ECO:0000256" key="3">
    <source>
        <dbReference type="ARBA" id="ARBA00022670"/>
    </source>
</evidence>
<sequence>MYRTAAQIESAISILSAWFPQYFTRIPLPNASVLGRPISALRMRAGGGGERRGVLLVGGTHARELMNPDAIIELAIDLLLSHANGTDIVYGGRRFTANDVKIILEAQDLWLLPCLNPDGREHVMTVDDLWRKNRRDNPNTVCDGVDLNRNYDLVWGVTQGQTSCSPCSEVFCGPSAFSEPETRNVKVLLDEHRICCFADVHSFSELILYPWGHAPTQTTDPTKRFTTLPTGTCAPISQAGYQEYMAPRDLQRFKTVGQRIVDSIKAVRGRVYKSQSSIGLYPTTGTAGDYAYSRHIANPKLHKTYGYTFETGPSTPDVRESFHPADPTLIKRDAKAGMLTLAQQCVCAIELIGLKFLAREREVSALRTVRDDLLATTDAGRGWIERFERVQHQLLAAVLADDRLLREAVTLLERAGALVEDERATASEDDIARAQSMLGELSKREWEGGVDEDLKAVSAVLSGMSGRTSREAIEMLMSEKSAG</sequence>
<comment type="similarity">
    <text evidence="2 8">Belongs to the peptidase M14 family.</text>
</comment>
<keyword evidence="7" id="KW-0482">Metalloprotease</keyword>
<keyword evidence="11" id="KW-1185">Reference proteome</keyword>
<comment type="cofactor">
    <cofactor evidence="1">
        <name>Zn(2+)</name>
        <dbReference type="ChEBI" id="CHEBI:29105"/>
    </cofactor>
</comment>
<dbReference type="Pfam" id="PF00246">
    <property type="entry name" value="Peptidase_M14"/>
    <property type="match status" value="1"/>
</dbReference>
<evidence type="ECO:0000256" key="4">
    <source>
        <dbReference type="ARBA" id="ARBA00022723"/>
    </source>
</evidence>
<dbReference type="GO" id="GO:0005615">
    <property type="term" value="C:extracellular space"/>
    <property type="evidence" value="ECO:0007669"/>
    <property type="project" value="TreeGrafter"/>
</dbReference>
<evidence type="ECO:0000256" key="1">
    <source>
        <dbReference type="ARBA" id="ARBA00001947"/>
    </source>
</evidence>
<dbReference type="PANTHER" id="PTHR11705:SF143">
    <property type="entry name" value="SLL0236 PROTEIN"/>
    <property type="match status" value="1"/>
</dbReference>
<dbReference type="PROSITE" id="PS00133">
    <property type="entry name" value="CARBOXYPEPT_ZN_2"/>
    <property type="match status" value="1"/>
</dbReference>
<gene>
    <name evidence="10" type="ORF">D3876_02045</name>
</gene>
<protein>
    <recommendedName>
        <fullName evidence="9">Peptidase M14 domain-containing protein</fullName>
    </recommendedName>
</protein>
<dbReference type="EMBL" id="QYUM01000002">
    <property type="protein sequence ID" value="RJF93168.1"/>
    <property type="molecule type" value="Genomic_DNA"/>
</dbReference>
<dbReference type="GO" id="GO:0006508">
    <property type="term" value="P:proteolysis"/>
    <property type="evidence" value="ECO:0007669"/>
    <property type="project" value="UniProtKB-KW"/>
</dbReference>
<organism evidence="10 11">
    <name type="scientific">Sphingomonas cavernae</name>
    <dbReference type="NCBI Taxonomy" id="2320861"/>
    <lineage>
        <taxon>Bacteria</taxon>
        <taxon>Pseudomonadati</taxon>
        <taxon>Pseudomonadota</taxon>
        <taxon>Alphaproteobacteria</taxon>
        <taxon>Sphingomonadales</taxon>
        <taxon>Sphingomonadaceae</taxon>
        <taxon>Sphingomonas</taxon>
    </lineage>
</organism>
<comment type="caution">
    <text evidence="10">The sequence shown here is derived from an EMBL/GenBank/DDBJ whole genome shotgun (WGS) entry which is preliminary data.</text>
</comment>
<dbReference type="SUPFAM" id="SSF53187">
    <property type="entry name" value="Zn-dependent exopeptidases"/>
    <property type="match status" value="1"/>
</dbReference>